<dbReference type="AlphaFoldDB" id="A0A915E0Y9"/>
<dbReference type="WBParaSite" id="jg25033">
    <property type="protein sequence ID" value="jg25033"/>
    <property type="gene ID" value="jg25033"/>
</dbReference>
<sequence length="108" mass="12938">MLRIVSRRGDFVPPMFPHSLWDVYERTMNKQHRTKNYAEGANHHCLRKVQQGRDQLYLKWLQGKKAKGKREIYQKADRQILAVVESYDDRTTEEFLSGIAHNYRMEDL</sequence>
<name>A0A915E0Y9_9BILA</name>
<protein>
    <submittedName>
        <fullName evidence="2">Uncharacterized protein</fullName>
    </submittedName>
</protein>
<proteinExistence type="predicted"/>
<evidence type="ECO:0000313" key="2">
    <source>
        <dbReference type="WBParaSite" id="jg25033"/>
    </source>
</evidence>
<accession>A0A915E0Y9</accession>
<reference evidence="2" key="1">
    <citation type="submission" date="2022-11" db="UniProtKB">
        <authorList>
            <consortium name="WormBaseParasite"/>
        </authorList>
    </citation>
    <scope>IDENTIFICATION</scope>
</reference>
<organism evidence="1 2">
    <name type="scientific">Ditylenchus dipsaci</name>
    <dbReference type="NCBI Taxonomy" id="166011"/>
    <lineage>
        <taxon>Eukaryota</taxon>
        <taxon>Metazoa</taxon>
        <taxon>Ecdysozoa</taxon>
        <taxon>Nematoda</taxon>
        <taxon>Chromadorea</taxon>
        <taxon>Rhabditida</taxon>
        <taxon>Tylenchina</taxon>
        <taxon>Tylenchomorpha</taxon>
        <taxon>Sphaerularioidea</taxon>
        <taxon>Anguinidae</taxon>
        <taxon>Anguininae</taxon>
        <taxon>Ditylenchus</taxon>
    </lineage>
</organism>
<keyword evidence="1" id="KW-1185">Reference proteome</keyword>
<evidence type="ECO:0000313" key="1">
    <source>
        <dbReference type="Proteomes" id="UP000887574"/>
    </source>
</evidence>
<dbReference type="Proteomes" id="UP000887574">
    <property type="component" value="Unplaced"/>
</dbReference>